<sequence length="822" mass="94373">MVQTTTSDTDDSISKKTLLKQQLRQKYKKHCESFLPVPFLQNSVYKIYQLFVDGGIEDMSVRSEANAVLPKPLSYRDILKLCGGKEQIIVEGDPGYGKTMLSFRLAYDWCCEVDGDIDIFILLKMRNLGGINSLPSAIKKFLLPHDSVLSEGDIDSILKGAPSFVVVLDSFDKYPDASNYGSTFVKLIMTKQILANSTVILTTRPSSLPPAVPVTSKRIRLSGFTKDSQNKYIQNVITERKLLEKTVDELFQKNAILEAICQVPLFFTLLVHITFEGSQNDQHDYPSMTSFFHDVVKYFHCYINEELENIPQHREFVFEKQHFKLEKMAFEGLSKNHQKIFWSRDKCRHNLGDEFYNHCLNVGLFFEEDIKDRESVPSPEDSYKFTSLVRFYHNIFCEWYAACHLARLAEKLSSNEFKTKLKSIDPTNLQYVYRFACGLNKVAAEKIIGYLESFKDGQKFAILCILEQQKMSHRIMDTVENLCKSPVIISLHDGRLFHITALEFLKIASARKISVKEVWLTNMEGSVKDSKKIVFKSGLELESIDTLLQLSIFDVGRQFSGDDILGFLKYATMCSQLSVLRFRACILPRHMELCSLPGHFVERKITVEWNPLKGNVWFKLNLISGNWEHQRKELKKEQYSQIVEHVGSMLKRRRQLSAGLGIQNSPTISKELADFLGMKPTDSREDIKEMLRKHCLSPINIHNIQDVKVQRTFVELLTFASECKIHIECVWLVGLYSTFENSGLKFCSGVILPKLHTLRQLSLIDTGRTFSDKDLLGILQYSCVYPTISNLRLRDCLLPEKINLEEIGVDREDKDISGQKIF</sequence>
<feature type="domain" description="NACHT" evidence="1">
    <location>
        <begin position="86"/>
        <end position="207"/>
    </location>
</feature>
<name>A0A9Q1HKI4_HOLLE</name>
<dbReference type="InterPro" id="IPR027417">
    <property type="entry name" value="P-loop_NTPase"/>
</dbReference>
<protein>
    <submittedName>
        <fullName evidence="2">Protein NLRC5</fullName>
    </submittedName>
</protein>
<evidence type="ECO:0000313" key="2">
    <source>
        <dbReference type="EMBL" id="KAJ8048541.1"/>
    </source>
</evidence>
<dbReference type="OrthoDB" id="427518at2759"/>
<dbReference type="Proteomes" id="UP001152320">
    <property type="component" value="Chromosome 1"/>
</dbReference>
<keyword evidence="3" id="KW-1185">Reference proteome</keyword>
<dbReference type="Pfam" id="PF05729">
    <property type="entry name" value="NACHT"/>
    <property type="match status" value="1"/>
</dbReference>
<dbReference type="PANTHER" id="PTHR46312">
    <property type="entry name" value="NACHT DOMAIN-CONTAINING PROTEIN"/>
    <property type="match status" value="1"/>
</dbReference>
<gene>
    <name evidence="2" type="ORF">HOLleu_00896</name>
</gene>
<proteinExistence type="predicted"/>
<dbReference type="PANTHER" id="PTHR46312:SF2">
    <property type="entry name" value="NUCLEOTIDE-BINDING OLIGOMERIZATION DOMAIN-CONTAINING PROTEIN 2-LIKE"/>
    <property type="match status" value="1"/>
</dbReference>
<reference evidence="2" key="1">
    <citation type="submission" date="2021-10" db="EMBL/GenBank/DDBJ databases">
        <title>Tropical sea cucumber genome reveals ecological adaptation and Cuvierian tubules defense mechanism.</title>
        <authorList>
            <person name="Chen T."/>
        </authorList>
    </citation>
    <scope>NUCLEOTIDE SEQUENCE</scope>
    <source>
        <strain evidence="2">Nanhai2018</strain>
        <tissue evidence="2">Muscle</tissue>
    </source>
</reference>
<dbReference type="EMBL" id="JAIZAY010000001">
    <property type="protein sequence ID" value="KAJ8048541.1"/>
    <property type="molecule type" value="Genomic_DNA"/>
</dbReference>
<evidence type="ECO:0000259" key="1">
    <source>
        <dbReference type="PROSITE" id="PS50837"/>
    </source>
</evidence>
<dbReference type="Gene3D" id="3.40.50.300">
    <property type="entry name" value="P-loop containing nucleotide triphosphate hydrolases"/>
    <property type="match status" value="1"/>
</dbReference>
<evidence type="ECO:0000313" key="3">
    <source>
        <dbReference type="Proteomes" id="UP001152320"/>
    </source>
</evidence>
<dbReference type="SUPFAM" id="SSF52540">
    <property type="entry name" value="P-loop containing nucleoside triphosphate hydrolases"/>
    <property type="match status" value="1"/>
</dbReference>
<organism evidence="2 3">
    <name type="scientific">Holothuria leucospilota</name>
    <name type="common">Black long sea cucumber</name>
    <name type="synonym">Mertensiothuria leucospilota</name>
    <dbReference type="NCBI Taxonomy" id="206669"/>
    <lineage>
        <taxon>Eukaryota</taxon>
        <taxon>Metazoa</taxon>
        <taxon>Echinodermata</taxon>
        <taxon>Eleutherozoa</taxon>
        <taxon>Echinozoa</taxon>
        <taxon>Holothuroidea</taxon>
        <taxon>Aspidochirotacea</taxon>
        <taxon>Aspidochirotida</taxon>
        <taxon>Holothuriidae</taxon>
        <taxon>Holothuria</taxon>
    </lineage>
</organism>
<dbReference type="InterPro" id="IPR007111">
    <property type="entry name" value="NACHT_NTPase"/>
</dbReference>
<comment type="caution">
    <text evidence="2">The sequence shown here is derived from an EMBL/GenBank/DDBJ whole genome shotgun (WGS) entry which is preliminary data.</text>
</comment>
<dbReference type="PROSITE" id="PS50837">
    <property type="entry name" value="NACHT"/>
    <property type="match status" value="1"/>
</dbReference>
<dbReference type="AlphaFoldDB" id="A0A9Q1HKI4"/>
<accession>A0A9Q1HKI4</accession>